<dbReference type="Proteomes" id="UP000435112">
    <property type="component" value="Unassembled WGS sequence"/>
</dbReference>
<feature type="region of interest" description="Disordered" evidence="4">
    <location>
        <begin position="1"/>
        <end position="45"/>
    </location>
</feature>
<dbReference type="GO" id="GO:0051131">
    <property type="term" value="P:chaperone-mediated protein complex assembly"/>
    <property type="evidence" value="ECO:0007669"/>
    <property type="project" value="TreeGrafter"/>
</dbReference>
<dbReference type="EMBL" id="QXFU01001483">
    <property type="protein sequence ID" value="KAE9001462.1"/>
    <property type="molecule type" value="Genomic_DNA"/>
</dbReference>
<organism evidence="5 8">
    <name type="scientific">Phytophthora rubi</name>
    <dbReference type="NCBI Taxonomy" id="129364"/>
    <lineage>
        <taxon>Eukaryota</taxon>
        <taxon>Sar</taxon>
        <taxon>Stramenopiles</taxon>
        <taxon>Oomycota</taxon>
        <taxon>Peronosporomycetes</taxon>
        <taxon>Peronosporales</taxon>
        <taxon>Peronosporaceae</taxon>
        <taxon>Phytophthora</taxon>
    </lineage>
</organism>
<accession>A0A6A3K570</accession>
<comment type="caution">
    <text evidence="5">The sequence shown here is derived from an EMBL/GenBank/DDBJ whole genome shotgun (WGS) entry which is preliminary data.</text>
</comment>
<dbReference type="SUPFAM" id="SSF46579">
    <property type="entry name" value="Prefoldin"/>
    <property type="match status" value="1"/>
</dbReference>
<dbReference type="EMBL" id="QXFV01001623">
    <property type="protein sequence ID" value="KAE9001761.1"/>
    <property type="molecule type" value="Genomic_DNA"/>
</dbReference>
<proteinExistence type="inferred from homology"/>
<dbReference type="GO" id="GO:0005737">
    <property type="term" value="C:cytoplasm"/>
    <property type="evidence" value="ECO:0007669"/>
    <property type="project" value="TreeGrafter"/>
</dbReference>
<gene>
    <name evidence="6" type="ORF">PR001_g18437</name>
    <name evidence="5" type="ORF">PR002_g17907</name>
</gene>
<evidence type="ECO:0000313" key="5">
    <source>
        <dbReference type="EMBL" id="KAE9001462.1"/>
    </source>
</evidence>
<dbReference type="OrthoDB" id="248120at2759"/>
<evidence type="ECO:0000313" key="8">
    <source>
        <dbReference type="Proteomes" id="UP000435112"/>
    </source>
</evidence>
<evidence type="ECO:0000313" key="7">
    <source>
        <dbReference type="Proteomes" id="UP000429607"/>
    </source>
</evidence>
<dbReference type="InterPro" id="IPR009053">
    <property type="entry name" value="Prefoldin"/>
</dbReference>
<evidence type="ECO:0000256" key="2">
    <source>
        <dbReference type="ARBA" id="ARBA00023186"/>
    </source>
</evidence>
<dbReference type="GO" id="GO:0006457">
    <property type="term" value="P:protein folding"/>
    <property type="evidence" value="ECO:0007669"/>
    <property type="project" value="TreeGrafter"/>
</dbReference>
<comment type="similarity">
    <text evidence="1">Belongs to the prefoldin subunit beta family.</text>
</comment>
<keyword evidence="2" id="KW-0143">Chaperone</keyword>
<evidence type="ECO:0000256" key="1">
    <source>
        <dbReference type="ARBA" id="ARBA00008045"/>
    </source>
</evidence>
<dbReference type="Proteomes" id="UP000429607">
    <property type="component" value="Unassembled WGS sequence"/>
</dbReference>
<dbReference type="AlphaFoldDB" id="A0A6A3K570"/>
<dbReference type="PANTHER" id="PTHR21431">
    <property type="entry name" value="PREFOLDIN SUBUNIT 6"/>
    <property type="match status" value="1"/>
</dbReference>
<name>A0A6A3K570_9STRA</name>
<dbReference type="GO" id="GO:0016272">
    <property type="term" value="C:prefoldin complex"/>
    <property type="evidence" value="ECO:0007669"/>
    <property type="project" value="TreeGrafter"/>
</dbReference>
<reference evidence="7 8" key="1">
    <citation type="submission" date="2018-09" db="EMBL/GenBank/DDBJ databases">
        <title>Genomic investigation of the strawberry pathogen Phytophthora fragariae indicates pathogenicity is determined by transcriptional variation in three key races.</title>
        <authorList>
            <person name="Adams T.M."/>
            <person name="Armitage A.D."/>
            <person name="Sobczyk M.K."/>
            <person name="Bates H.J."/>
            <person name="Dunwell J.M."/>
            <person name="Nellist C.F."/>
            <person name="Harrison R.J."/>
        </authorList>
    </citation>
    <scope>NUCLEOTIDE SEQUENCE [LARGE SCALE GENOMIC DNA]</scope>
    <source>
        <strain evidence="6 7">SCRP249</strain>
        <strain evidence="5 8">SCRP324</strain>
    </source>
</reference>
<evidence type="ECO:0000256" key="3">
    <source>
        <dbReference type="SAM" id="Coils"/>
    </source>
</evidence>
<evidence type="ECO:0000313" key="6">
    <source>
        <dbReference type="EMBL" id="KAE9001761.1"/>
    </source>
</evidence>
<dbReference type="GO" id="GO:0051087">
    <property type="term" value="F:protein-folding chaperone binding"/>
    <property type="evidence" value="ECO:0007669"/>
    <property type="project" value="TreeGrafter"/>
</dbReference>
<keyword evidence="3" id="KW-0175">Coiled coil</keyword>
<dbReference type="Gene3D" id="1.10.287.370">
    <property type="match status" value="1"/>
</dbReference>
<sequence length="113" mass="12765">MEQPTEQSEDKETAKAKLLSSRLFWSNQPEHKQTEATAERHRRGPVLLMQDMDEAKTNVDKRLEFINNELSKVNTKIEAKQKAAIGIQTNIPNKQMEIQKRAAEAAKGAVAAH</sequence>
<dbReference type="PANTHER" id="PTHR21431:SF0">
    <property type="entry name" value="PREFOLDIN SUBUNIT 6"/>
    <property type="match status" value="1"/>
</dbReference>
<feature type="compositionally biased region" description="Basic and acidic residues" evidence="4">
    <location>
        <begin position="29"/>
        <end position="39"/>
    </location>
</feature>
<feature type="coiled-coil region" evidence="3">
    <location>
        <begin position="49"/>
        <end position="83"/>
    </location>
</feature>
<evidence type="ECO:0000256" key="4">
    <source>
        <dbReference type="SAM" id="MobiDB-lite"/>
    </source>
</evidence>
<protein>
    <submittedName>
        <fullName evidence="5">Uncharacterized protein</fullName>
    </submittedName>
</protein>